<dbReference type="KEGG" id="dzi:111282059"/>
<dbReference type="Pfam" id="PF00854">
    <property type="entry name" value="PTR2"/>
    <property type="match status" value="1"/>
</dbReference>
<evidence type="ECO:0000256" key="3">
    <source>
        <dbReference type="ARBA" id="ARBA00005982"/>
    </source>
</evidence>
<feature type="transmembrane region" description="Helical" evidence="12">
    <location>
        <begin position="707"/>
        <end position="724"/>
    </location>
</feature>
<evidence type="ECO:0000256" key="2">
    <source>
        <dbReference type="ARBA" id="ARBA00004141"/>
    </source>
</evidence>
<keyword evidence="10" id="KW-0539">Nucleus</keyword>
<evidence type="ECO:0000256" key="9">
    <source>
        <dbReference type="ARBA" id="ARBA00023163"/>
    </source>
</evidence>
<feature type="transmembrane region" description="Helical" evidence="12">
    <location>
        <begin position="303"/>
        <end position="324"/>
    </location>
</feature>
<dbReference type="GO" id="GO:0016020">
    <property type="term" value="C:membrane"/>
    <property type="evidence" value="ECO:0007669"/>
    <property type="project" value="UniProtKB-SubCell"/>
</dbReference>
<gene>
    <name evidence="15" type="primary">LOC111282059</name>
</gene>
<dbReference type="InterPro" id="IPR001471">
    <property type="entry name" value="AP2/ERF_dom"/>
</dbReference>
<dbReference type="GO" id="GO:0003700">
    <property type="term" value="F:DNA-binding transcription factor activity"/>
    <property type="evidence" value="ECO:0007669"/>
    <property type="project" value="InterPro"/>
</dbReference>
<name>A0A6P5XDH3_DURZI</name>
<dbReference type="AlphaFoldDB" id="A0A6P5XDH3"/>
<dbReference type="GeneID" id="111282059"/>
<keyword evidence="8 12" id="KW-0472">Membrane</keyword>
<feature type="transmembrane region" description="Helical" evidence="12">
    <location>
        <begin position="185"/>
        <end position="206"/>
    </location>
</feature>
<dbReference type="Pfam" id="PF00847">
    <property type="entry name" value="AP2"/>
    <property type="match status" value="1"/>
</dbReference>
<keyword evidence="5 12" id="KW-1133">Transmembrane helix</keyword>
<accession>A0A6P5XDH3</accession>
<dbReference type="RefSeq" id="XP_022725712.1">
    <property type="nucleotide sequence ID" value="XM_022869977.1"/>
</dbReference>
<reference evidence="15" key="1">
    <citation type="submission" date="2025-08" db="UniProtKB">
        <authorList>
            <consortium name="RefSeq"/>
        </authorList>
    </citation>
    <scope>IDENTIFICATION</scope>
    <source>
        <tissue evidence="15">Fruit stalk</tissue>
    </source>
</reference>
<organism evidence="14 15">
    <name type="scientific">Durio zibethinus</name>
    <name type="common">Durian</name>
    <dbReference type="NCBI Taxonomy" id="66656"/>
    <lineage>
        <taxon>Eukaryota</taxon>
        <taxon>Viridiplantae</taxon>
        <taxon>Streptophyta</taxon>
        <taxon>Embryophyta</taxon>
        <taxon>Tracheophyta</taxon>
        <taxon>Spermatophyta</taxon>
        <taxon>Magnoliopsida</taxon>
        <taxon>eudicotyledons</taxon>
        <taxon>Gunneridae</taxon>
        <taxon>Pentapetalae</taxon>
        <taxon>rosids</taxon>
        <taxon>malvids</taxon>
        <taxon>Malvales</taxon>
        <taxon>Malvaceae</taxon>
        <taxon>Helicteroideae</taxon>
        <taxon>Durio</taxon>
    </lineage>
</organism>
<feature type="region of interest" description="Disordered" evidence="11">
    <location>
        <begin position="43"/>
        <end position="109"/>
    </location>
</feature>
<comment type="subcellular location">
    <subcellularLocation>
        <location evidence="2">Membrane</location>
        <topology evidence="2">Multi-pass membrane protein</topology>
    </subcellularLocation>
    <subcellularLocation>
        <location evidence="1">Nucleus</location>
    </subcellularLocation>
</comment>
<evidence type="ECO:0000256" key="1">
    <source>
        <dbReference type="ARBA" id="ARBA00004123"/>
    </source>
</evidence>
<feature type="transmembrane region" description="Helical" evidence="12">
    <location>
        <begin position="255"/>
        <end position="274"/>
    </location>
</feature>
<feature type="transmembrane region" description="Helical" evidence="12">
    <location>
        <begin position="658"/>
        <end position="681"/>
    </location>
</feature>
<dbReference type="SMART" id="SM00380">
    <property type="entry name" value="AP2"/>
    <property type="match status" value="1"/>
</dbReference>
<evidence type="ECO:0000256" key="6">
    <source>
        <dbReference type="ARBA" id="ARBA00023015"/>
    </source>
</evidence>
<dbReference type="InterPro" id="IPR000109">
    <property type="entry name" value="POT_fam"/>
</dbReference>
<evidence type="ECO:0000256" key="7">
    <source>
        <dbReference type="ARBA" id="ARBA00023125"/>
    </source>
</evidence>
<dbReference type="InterPro" id="IPR016177">
    <property type="entry name" value="DNA-bd_dom_sf"/>
</dbReference>
<dbReference type="Proteomes" id="UP000515121">
    <property type="component" value="Unplaced"/>
</dbReference>
<dbReference type="PANTHER" id="PTHR11654">
    <property type="entry name" value="OLIGOPEPTIDE TRANSPORTER-RELATED"/>
    <property type="match status" value="1"/>
</dbReference>
<keyword evidence="6" id="KW-0805">Transcription regulation</keyword>
<evidence type="ECO:0000259" key="13">
    <source>
        <dbReference type="PROSITE" id="PS51032"/>
    </source>
</evidence>
<keyword evidence="4 12" id="KW-0812">Transmembrane</keyword>
<evidence type="ECO:0000256" key="10">
    <source>
        <dbReference type="ARBA" id="ARBA00023242"/>
    </source>
</evidence>
<dbReference type="SUPFAM" id="SSF54171">
    <property type="entry name" value="DNA-binding domain"/>
    <property type="match status" value="1"/>
</dbReference>
<feature type="transmembrane region" description="Helical" evidence="12">
    <location>
        <begin position="374"/>
        <end position="394"/>
    </location>
</feature>
<feature type="transmembrane region" description="Helical" evidence="12">
    <location>
        <begin position="500"/>
        <end position="520"/>
    </location>
</feature>
<feature type="domain" description="AP2/ERF" evidence="13">
    <location>
        <begin position="123"/>
        <end position="169"/>
    </location>
</feature>
<dbReference type="GO" id="GO:0005634">
    <property type="term" value="C:nucleus"/>
    <property type="evidence" value="ECO:0007669"/>
    <property type="project" value="UniProtKB-SubCell"/>
</dbReference>
<dbReference type="GO" id="GO:0022857">
    <property type="term" value="F:transmembrane transporter activity"/>
    <property type="evidence" value="ECO:0007669"/>
    <property type="project" value="InterPro"/>
</dbReference>
<proteinExistence type="inferred from homology"/>
<dbReference type="PRINTS" id="PR00367">
    <property type="entry name" value="ETHRSPELEMNT"/>
</dbReference>
<evidence type="ECO:0000256" key="4">
    <source>
        <dbReference type="ARBA" id="ARBA00022692"/>
    </source>
</evidence>
<feature type="transmembrane region" description="Helical" evidence="12">
    <location>
        <begin position="226"/>
        <end position="243"/>
    </location>
</feature>
<evidence type="ECO:0000313" key="15">
    <source>
        <dbReference type="RefSeq" id="XP_022725712.1"/>
    </source>
</evidence>
<feature type="transmembrane region" description="Helical" evidence="12">
    <location>
        <begin position="540"/>
        <end position="560"/>
    </location>
</feature>
<dbReference type="SUPFAM" id="SSF103473">
    <property type="entry name" value="MFS general substrate transporter"/>
    <property type="match status" value="1"/>
</dbReference>
<keyword evidence="7" id="KW-0238">DNA-binding</keyword>
<sequence>MPESRKQSMNLNKSCKKSKKILSILTEEEIQMTRKIRVIFHDPYATDSSSSEDESERTVARKAPRGKRVVREIKVPAPGLAPQSKPLESEGSSQDSNSKTPTSKKRVLSKTLEDKALVAKTKKPVGVRQRKWGKWAAEIRHPLKKTRIWLGTYDTLEDAAKAYDAKKWEGYADWRNRPALRGRHGGMLAASFVLVVEVLENLAYLANASNLVLYLSKHMHLSPSKSANNVTNFMGTAFLLALLGGCLSDAFFTTYHIYLISALIEFLGLIILAMQARTPSLKPPECNPSTPSNPCQEVGGGKAAMLFIGLYLVALGVGGIKGSLPTHGAEQFDESTPQGRKQRSTFFNYFIFCLSCGALIAVTFVVWIEDNKGWEWGFAISTVAILLSIPIFLVGSTFYRNKIPFGSPLKTISKVLVAAMLNSCMSRSPRNAIAYLAASPYYPTETSKEAEDNAKQSKQPDQIPTESLKFLNRAVVNKPANPAFECSLQQVEEVKIVLKILPIFACTIVINCCLAQLSTFSVEQAATMNSKLGSLKIPPASLPVFPVVFIMILAPVYDHFIIPFARKVTKTEMGITHLQRIGIGLFLSIIAMAVAALVEIKRKRVATDSGLLDSTNPLPITFFWIALQYLFLGSADLFTLTGLLEFFFTEAPSSMRSLATSLSWASLAMGYYLSSVIVSIVNNLTDNSGHKPWLSGHTINHYHLERFYWLMCVLSALNFLHYLFRAMRYKYRSAGPTK</sequence>
<dbReference type="InterPro" id="IPR036259">
    <property type="entry name" value="MFS_trans_sf"/>
</dbReference>
<keyword evidence="9" id="KW-0804">Transcription</keyword>
<dbReference type="Gene3D" id="1.20.1250.20">
    <property type="entry name" value="MFS general substrate transporter like domains"/>
    <property type="match status" value="1"/>
</dbReference>
<evidence type="ECO:0000256" key="12">
    <source>
        <dbReference type="SAM" id="Phobius"/>
    </source>
</evidence>
<dbReference type="CDD" id="cd17414">
    <property type="entry name" value="MFS_NPF4"/>
    <property type="match status" value="1"/>
</dbReference>
<evidence type="ECO:0000256" key="5">
    <source>
        <dbReference type="ARBA" id="ARBA00022989"/>
    </source>
</evidence>
<dbReference type="PROSITE" id="PS51032">
    <property type="entry name" value="AP2_ERF"/>
    <property type="match status" value="1"/>
</dbReference>
<feature type="compositionally biased region" description="Polar residues" evidence="11">
    <location>
        <begin position="90"/>
        <end position="101"/>
    </location>
</feature>
<feature type="transmembrane region" description="Helical" evidence="12">
    <location>
        <begin position="581"/>
        <end position="600"/>
    </location>
</feature>
<evidence type="ECO:0000256" key="8">
    <source>
        <dbReference type="ARBA" id="ARBA00023136"/>
    </source>
</evidence>
<protein>
    <submittedName>
        <fullName evidence="15">Protein NRT1/ PTR FAMILY 4.6-like isoform X1</fullName>
    </submittedName>
</protein>
<feature type="transmembrane region" description="Helical" evidence="12">
    <location>
        <begin position="620"/>
        <end position="646"/>
    </location>
</feature>
<dbReference type="GO" id="GO:0003677">
    <property type="term" value="F:DNA binding"/>
    <property type="evidence" value="ECO:0007669"/>
    <property type="project" value="UniProtKB-KW"/>
</dbReference>
<dbReference type="OrthoDB" id="8904098at2759"/>
<keyword evidence="14" id="KW-1185">Reference proteome</keyword>
<comment type="similarity">
    <text evidence="3">Belongs to the major facilitator superfamily. Proton-dependent oligopeptide transporter (POT/PTR) (TC 2.A.17) family.</text>
</comment>
<evidence type="ECO:0000313" key="14">
    <source>
        <dbReference type="Proteomes" id="UP000515121"/>
    </source>
</evidence>
<dbReference type="CDD" id="cd00018">
    <property type="entry name" value="AP2"/>
    <property type="match status" value="1"/>
</dbReference>
<evidence type="ECO:0000256" key="11">
    <source>
        <dbReference type="SAM" id="MobiDB-lite"/>
    </source>
</evidence>
<feature type="transmembrane region" description="Helical" evidence="12">
    <location>
        <begin position="345"/>
        <end position="368"/>
    </location>
</feature>